<evidence type="ECO:0000313" key="3">
    <source>
        <dbReference type="Proteomes" id="UP000266426"/>
    </source>
</evidence>
<dbReference type="InterPro" id="IPR029044">
    <property type="entry name" value="Nucleotide-diphossugar_trans"/>
</dbReference>
<feature type="domain" description="Glycosyltransferase 2-like" evidence="1">
    <location>
        <begin position="6"/>
        <end position="111"/>
    </location>
</feature>
<dbReference type="Pfam" id="PF00535">
    <property type="entry name" value="Glycos_transf_2"/>
    <property type="match status" value="1"/>
</dbReference>
<organism evidence="2 3">
    <name type="scientific">Candidatus Auribacter fodinae</name>
    <dbReference type="NCBI Taxonomy" id="2093366"/>
    <lineage>
        <taxon>Bacteria</taxon>
        <taxon>Pseudomonadati</taxon>
        <taxon>Candidatus Auribacterota</taxon>
        <taxon>Candidatus Auribacteria</taxon>
        <taxon>Candidatus Auribacterales</taxon>
        <taxon>Candidatus Auribacteraceae</taxon>
        <taxon>Candidatus Auribacter</taxon>
    </lineage>
</organism>
<dbReference type="PANTHER" id="PTHR43685">
    <property type="entry name" value="GLYCOSYLTRANSFERASE"/>
    <property type="match status" value="1"/>
</dbReference>
<gene>
    <name evidence="2" type="ORF">C4541_08770</name>
</gene>
<dbReference type="Proteomes" id="UP000266426">
    <property type="component" value="Unassembled WGS sequence"/>
</dbReference>
<dbReference type="InterPro" id="IPR001173">
    <property type="entry name" value="Glyco_trans_2-like"/>
</dbReference>
<keyword evidence="2" id="KW-0808">Transferase</keyword>
<dbReference type="AlphaFoldDB" id="A0A3A4R9C5"/>
<dbReference type="PANTHER" id="PTHR43685:SF2">
    <property type="entry name" value="GLYCOSYLTRANSFERASE 2-LIKE DOMAIN-CONTAINING PROTEIN"/>
    <property type="match status" value="1"/>
</dbReference>
<name>A0A3A4R9C5_9BACT</name>
<evidence type="ECO:0000313" key="2">
    <source>
        <dbReference type="EMBL" id="RJP58111.1"/>
    </source>
</evidence>
<reference evidence="2 3" key="1">
    <citation type="journal article" date="2017" name="ISME J.">
        <title>Energy and carbon metabolisms in a deep terrestrial subsurface fluid microbial community.</title>
        <authorList>
            <person name="Momper L."/>
            <person name="Jungbluth S.P."/>
            <person name="Lee M.D."/>
            <person name="Amend J.P."/>
        </authorList>
    </citation>
    <scope>NUCLEOTIDE SEQUENCE [LARGE SCALE GENOMIC DNA]</scope>
    <source>
        <strain evidence="2">SURF_26</strain>
    </source>
</reference>
<dbReference type="InterPro" id="IPR050834">
    <property type="entry name" value="Glycosyltransf_2"/>
</dbReference>
<dbReference type="EMBL" id="QZJZ01000071">
    <property type="protein sequence ID" value="RJP58111.1"/>
    <property type="molecule type" value="Genomic_DNA"/>
</dbReference>
<proteinExistence type="predicted"/>
<dbReference type="GO" id="GO:0016740">
    <property type="term" value="F:transferase activity"/>
    <property type="evidence" value="ECO:0007669"/>
    <property type="project" value="UniProtKB-KW"/>
</dbReference>
<dbReference type="Gene3D" id="3.90.550.10">
    <property type="entry name" value="Spore Coat Polysaccharide Biosynthesis Protein SpsA, Chain A"/>
    <property type="match status" value="1"/>
</dbReference>
<protein>
    <submittedName>
        <fullName evidence="2">Glycosyltransferase family 2 protein</fullName>
    </submittedName>
</protein>
<dbReference type="SUPFAM" id="SSF53448">
    <property type="entry name" value="Nucleotide-diphospho-sugar transferases"/>
    <property type="match status" value="1"/>
</dbReference>
<comment type="caution">
    <text evidence="2">The sequence shown here is derived from an EMBL/GenBank/DDBJ whole genome shotgun (WGS) entry which is preliminary data.</text>
</comment>
<evidence type="ECO:0000259" key="1">
    <source>
        <dbReference type="Pfam" id="PF00535"/>
    </source>
</evidence>
<dbReference type="CDD" id="cd00761">
    <property type="entry name" value="Glyco_tranf_GTA_type"/>
    <property type="match status" value="1"/>
</dbReference>
<sequence>MKPIDIVILSHNRKGYLQRMVTAITGRTHYPFRLIVADNNSDADTREYLASLKAENSIDILELNETNLFMNGWHAGLRHVISDVFVLSDPDIVVPDLHPCWLSRMYSCFEDIPELVRLGAALSMDNIPPCWNRYEGRFLALKTGKPLPPNKSIRQCVPDTTLQMIRSSAFAHLNGFSAETVDFEFLKQLNAIGWCGVHQDIICTHLGWDEYRDYPDYLRFKNETIREYREVRLIPHS</sequence>
<accession>A0A3A4R9C5</accession>